<accession>A0A177B7K9</accession>
<reference evidence="1 2" key="1">
    <citation type="submission" date="2016-04" db="EMBL/GenBank/DDBJ databases">
        <title>The genome of Intoshia linei affirms orthonectids as highly simplified spiralians.</title>
        <authorList>
            <person name="Mikhailov K.V."/>
            <person name="Slusarev G.S."/>
            <person name="Nikitin M.A."/>
            <person name="Logacheva M.D."/>
            <person name="Penin A."/>
            <person name="Aleoshin V."/>
            <person name="Panchin Y.V."/>
        </authorList>
    </citation>
    <scope>NUCLEOTIDE SEQUENCE [LARGE SCALE GENOMIC DNA]</scope>
    <source>
        <strain evidence="1">Intl2013</strain>
        <tissue evidence="1">Whole animal</tissue>
    </source>
</reference>
<keyword evidence="2" id="KW-1185">Reference proteome</keyword>
<sequence>MEFNEKWLIKKCQEYGQKINPHYLENYNDILKITKFDSFIIKEYGESSQFFYIQNIMFNLSQYFYISLLVKYNFDHERTNDKNCFTTCNYNDFSKRIYTYEYKQKIFKNYLKFETKFDDKSETFCIFKVFNSILTFYDIAVDMFQHFKEIVINRKGSDYAFTDMCLFYFENC</sequence>
<evidence type="ECO:0000313" key="2">
    <source>
        <dbReference type="Proteomes" id="UP000078046"/>
    </source>
</evidence>
<proteinExistence type="predicted"/>
<gene>
    <name evidence="1" type="ORF">A3Q56_02021</name>
</gene>
<comment type="caution">
    <text evidence="1">The sequence shown here is derived from an EMBL/GenBank/DDBJ whole genome shotgun (WGS) entry which is preliminary data.</text>
</comment>
<name>A0A177B7K9_9BILA</name>
<dbReference type="EMBL" id="LWCA01000171">
    <property type="protein sequence ID" value="OAF70236.1"/>
    <property type="molecule type" value="Genomic_DNA"/>
</dbReference>
<evidence type="ECO:0000313" key="1">
    <source>
        <dbReference type="EMBL" id="OAF70236.1"/>
    </source>
</evidence>
<dbReference type="Proteomes" id="UP000078046">
    <property type="component" value="Unassembled WGS sequence"/>
</dbReference>
<protein>
    <submittedName>
        <fullName evidence="1">Uncharacterized protein</fullName>
    </submittedName>
</protein>
<dbReference type="AlphaFoldDB" id="A0A177B7K9"/>
<organism evidence="1 2">
    <name type="scientific">Intoshia linei</name>
    <dbReference type="NCBI Taxonomy" id="1819745"/>
    <lineage>
        <taxon>Eukaryota</taxon>
        <taxon>Metazoa</taxon>
        <taxon>Spiralia</taxon>
        <taxon>Lophotrochozoa</taxon>
        <taxon>Mesozoa</taxon>
        <taxon>Orthonectida</taxon>
        <taxon>Rhopaluridae</taxon>
        <taxon>Intoshia</taxon>
    </lineage>
</organism>